<dbReference type="Pfam" id="PF05046">
    <property type="entry name" value="Img2"/>
    <property type="match status" value="1"/>
</dbReference>
<keyword evidence="4" id="KW-0496">Mitochondrion</keyword>
<accession>A0AAN9TYI4</accession>
<comment type="subcellular location">
    <subcellularLocation>
        <location evidence="1">Mitochondrion</location>
    </subcellularLocation>
</comment>
<comment type="caution">
    <text evidence="8">The sequence shown here is derived from an EMBL/GenBank/DDBJ whole genome shotgun (WGS) entry which is preliminary data.</text>
</comment>
<dbReference type="InterPro" id="IPR007740">
    <property type="entry name" value="Ribosomal_mL49"/>
</dbReference>
<gene>
    <name evidence="8" type="ORF">V9T40_008550</name>
</gene>
<keyword evidence="3" id="KW-0689">Ribosomal protein</keyword>
<evidence type="ECO:0000313" key="9">
    <source>
        <dbReference type="Proteomes" id="UP001367676"/>
    </source>
</evidence>
<name>A0AAN9TYI4_9HEMI</name>
<organism evidence="8 9">
    <name type="scientific">Parthenolecanium corni</name>
    <dbReference type="NCBI Taxonomy" id="536013"/>
    <lineage>
        <taxon>Eukaryota</taxon>
        <taxon>Metazoa</taxon>
        <taxon>Ecdysozoa</taxon>
        <taxon>Arthropoda</taxon>
        <taxon>Hexapoda</taxon>
        <taxon>Insecta</taxon>
        <taxon>Pterygota</taxon>
        <taxon>Neoptera</taxon>
        <taxon>Paraneoptera</taxon>
        <taxon>Hemiptera</taxon>
        <taxon>Sternorrhyncha</taxon>
        <taxon>Coccoidea</taxon>
        <taxon>Coccidae</taxon>
        <taxon>Parthenolecanium</taxon>
    </lineage>
</organism>
<evidence type="ECO:0000256" key="4">
    <source>
        <dbReference type="ARBA" id="ARBA00023128"/>
    </source>
</evidence>
<sequence>MLKVIRFSFTKVLNSNHVRGENTIAPNLIKRHTSSYESSKPIPKPEDLPNYEVTQDENDWKYVERLLPEPYVPTVEENKIYPSGWVPQKFDANLPYVLQRTKNGMLPIYLHIGERGMKRVTMIRRVHGDMWNLAADVKNYLENISGKKIYTKIHEITGTVCVHGDHVSDVKVWALKRGL</sequence>
<evidence type="ECO:0000256" key="3">
    <source>
        <dbReference type="ARBA" id="ARBA00022980"/>
    </source>
</evidence>
<comment type="similarity">
    <text evidence="2">Belongs to the mitochondrion-specific ribosomal protein mL49 family.</text>
</comment>
<evidence type="ECO:0000313" key="8">
    <source>
        <dbReference type="EMBL" id="KAK7601109.1"/>
    </source>
</evidence>
<evidence type="ECO:0000256" key="7">
    <source>
        <dbReference type="ARBA" id="ARBA00035545"/>
    </source>
</evidence>
<evidence type="ECO:0000256" key="1">
    <source>
        <dbReference type="ARBA" id="ARBA00004173"/>
    </source>
</evidence>
<proteinExistence type="inferred from homology"/>
<dbReference type="Gene3D" id="3.30.780.10">
    <property type="entry name" value="SUI1-like domain"/>
    <property type="match status" value="1"/>
</dbReference>
<evidence type="ECO:0000256" key="2">
    <source>
        <dbReference type="ARBA" id="ARBA00005677"/>
    </source>
</evidence>
<protein>
    <recommendedName>
        <fullName evidence="6">Large ribosomal subunit protein mL49</fullName>
    </recommendedName>
    <alternativeName>
        <fullName evidence="7">39S ribosomal protein L49, mitochondrial</fullName>
    </alternativeName>
</protein>
<keyword evidence="5" id="KW-0687">Ribonucleoprotein</keyword>
<reference evidence="8 9" key="1">
    <citation type="submission" date="2024-03" db="EMBL/GenBank/DDBJ databases">
        <title>Adaptation during the transition from Ophiocordyceps entomopathogen to insect associate is accompanied by gene loss and intensified selection.</title>
        <authorList>
            <person name="Ward C.M."/>
            <person name="Onetto C.A."/>
            <person name="Borneman A.R."/>
        </authorList>
    </citation>
    <scope>NUCLEOTIDE SEQUENCE [LARGE SCALE GENOMIC DNA]</scope>
    <source>
        <strain evidence="8">AWRI1</strain>
        <tissue evidence="8">Single Adult Female</tissue>
    </source>
</reference>
<dbReference type="FunFam" id="3.30.780.10:FF:000009">
    <property type="entry name" value="39S ribosomal protein L49, mitochondrial"/>
    <property type="match status" value="1"/>
</dbReference>
<dbReference type="Proteomes" id="UP001367676">
    <property type="component" value="Unassembled WGS sequence"/>
</dbReference>
<dbReference type="GO" id="GO:0005762">
    <property type="term" value="C:mitochondrial large ribosomal subunit"/>
    <property type="evidence" value="ECO:0007669"/>
    <property type="project" value="TreeGrafter"/>
</dbReference>
<dbReference type="AlphaFoldDB" id="A0AAN9TYI4"/>
<dbReference type="GO" id="GO:0006412">
    <property type="term" value="P:translation"/>
    <property type="evidence" value="ECO:0007669"/>
    <property type="project" value="InterPro"/>
</dbReference>
<keyword evidence="9" id="KW-1185">Reference proteome</keyword>
<evidence type="ECO:0000256" key="5">
    <source>
        <dbReference type="ARBA" id="ARBA00023274"/>
    </source>
</evidence>
<dbReference type="EMBL" id="JBBCAQ010000010">
    <property type="protein sequence ID" value="KAK7601109.1"/>
    <property type="molecule type" value="Genomic_DNA"/>
</dbReference>
<dbReference type="PANTHER" id="PTHR13477:SF0">
    <property type="entry name" value="LARGE RIBOSOMAL SUBUNIT PROTEIN ML49"/>
    <property type="match status" value="1"/>
</dbReference>
<evidence type="ECO:0000256" key="6">
    <source>
        <dbReference type="ARBA" id="ARBA00035191"/>
    </source>
</evidence>
<dbReference type="GO" id="GO:0003735">
    <property type="term" value="F:structural constituent of ribosome"/>
    <property type="evidence" value="ECO:0007669"/>
    <property type="project" value="InterPro"/>
</dbReference>
<dbReference type="PANTHER" id="PTHR13477">
    <property type="entry name" value="MITOCHONDRIAL 39S RIBOSOMAL PROTEIN L49"/>
    <property type="match status" value="1"/>
</dbReference>